<organism evidence="1">
    <name type="scientific">viral metagenome</name>
    <dbReference type="NCBI Taxonomy" id="1070528"/>
    <lineage>
        <taxon>unclassified sequences</taxon>
        <taxon>metagenomes</taxon>
        <taxon>organismal metagenomes</taxon>
    </lineage>
</organism>
<dbReference type="EMBL" id="MT142911">
    <property type="protein sequence ID" value="QJA90423.1"/>
    <property type="molecule type" value="Genomic_DNA"/>
</dbReference>
<protein>
    <submittedName>
        <fullName evidence="1">Uncharacterized protein</fullName>
    </submittedName>
</protein>
<proteinExistence type="predicted"/>
<reference evidence="1" key="1">
    <citation type="submission" date="2020-03" db="EMBL/GenBank/DDBJ databases">
        <title>The deep terrestrial virosphere.</title>
        <authorList>
            <person name="Holmfeldt K."/>
            <person name="Nilsson E."/>
            <person name="Simone D."/>
            <person name="Lopez-Fernandez M."/>
            <person name="Wu X."/>
            <person name="de Brujin I."/>
            <person name="Lundin D."/>
            <person name="Andersson A."/>
            <person name="Bertilsson S."/>
            <person name="Dopson M."/>
        </authorList>
    </citation>
    <scope>NUCLEOTIDE SEQUENCE</scope>
    <source>
        <strain evidence="1">MM415B02377</strain>
    </source>
</reference>
<evidence type="ECO:0000313" key="1">
    <source>
        <dbReference type="EMBL" id="QJA90423.1"/>
    </source>
</evidence>
<gene>
    <name evidence="1" type="ORF">MM415B02377_0008</name>
</gene>
<name>A0A6M3L7Q2_9ZZZZ</name>
<sequence length="63" mass="7641">MAFIILRDRPYRYGKTRSEQEKNLRREGMATMTEEQLDKCKHLEKKSGWKKSFFDKSQIDEVK</sequence>
<accession>A0A6M3L7Q2</accession>
<dbReference type="AlphaFoldDB" id="A0A6M3L7Q2"/>